<dbReference type="PANTHER" id="PTHR28242">
    <property type="entry name" value="PHOSPHORELAY INTERMEDIATE PROTEIN YPD1"/>
    <property type="match status" value="1"/>
</dbReference>
<dbReference type="GO" id="GO:0009736">
    <property type="term" value="P:cytokinin-activated signaling pathway"/>
    <property type="evidence" value="ECO:0007669"/>
    <property type="project" value="UniProtKB-KW"/>
</dbReference>
<evidence type="ECO:0000313" key="4">
    <source>
        <dbReference type="Proteomes" id="UP000594263"/>
    </source>
</evidence>
<comment type="subcellular location">
    <subcellularLocation>
        <location evidence="2">Cytoplasm</location>
        <location evidence="2">Cytosol</location>
    </subcellularLocation>
    <subcellularLocation>
        <location evidence="2">Nucleus</location>
    </subcellularLocation>
</comment>
<comment type="domain">
    <text evidence="2">Histidine-containing phosphotransfer domain (HPt) contains an active histidine that mediates the phosphotransfer.</text>
</comment>
<proteinExistence type="predicted"/>
<accession>A0A7N0ZRM2</accession>
<evidence type="ECO:0000256" key="2">
    <source>
        <dbReference type="RuleBase" id="RU369004"/>
    </source>
</evidence>
<dbReference type="Gene3D" id="1.20.120.160">
    <property type="entry name" value="HPT domain"/>
    <property type="match status" value="2"/>
</dbReference>
<dbReference type="SUPFAM" id="SSF47226">
    <property type="entry name" value="Histidine-containing phosphotransfer domain, HPT domain"/>
    <property type="match status" value="1"/>
</dbReference>
<evidence type="ECO:0000313" key="3">
    <source>
        <dbReference type="EnsemblPlants" id="Kaladp0021s0029.1.v1.1"/>
    </source>
</evidence>
<dbReference type="GO" id="GO:0043424">
    <property type="term" value="F:protein histidine kinase binding"/>
    <property type="evidence" value="ECO:0007669"/>
    <property type="project" value="UniProtKB-UniRule"/>
</dbReference>
<sequence length="146" mass="16821">MADIPQLQKQFLNYVASLFNEEVLDEQFIQVHRLKPVDNPNFAVQLLTYFFKDAETMVTVMTEMLVGAAKIKSICSEFREACDNSNDERLTGYVRQLHSEIAILKSKLEIFFYLEKLIQDAEGEVPPIKLKTVCDLENVKPTQKKC</sequence>
<organism evidence="3 4">
    <name type="scientific">Kalanchoe fedtschenkoi</name>
    <name type="common">Lavender scallops</name>
    <name type="synonym">South American air plant</name>
    <dbReference type="NCBI Taxonomy" id="63787"/>
    <lineage>
        <taxon>Eukaryota</taxon>
        <taxon>Viridiplantae</taxon>
        <taxon>Streptophyta</taxon>
        <taxon>Embryophyta</taxon>
        <taxon>Tracheophyta</taxon>
        <taxon>Spermatophyta</taxon>
        <taxon>Magnoliopsida</taxon>
        <taxon>eudicotyledons</taxon>
        <taxon>Gunneridae</taxon>
        <taxon>Pentapetalae</taxon>
        <taxon>Saxifragales</taxon>
        <taxon>Crassulaceae</taxon>
        <taxon>Kalanchoe</taxon>
    </lineage>
</organism>
<comment type="function">
    <text evidence="2">Functions as a two-component phosphorelay mediators between cytokinin sensor histidine kinases and response regulators (B-type ARRs). Plays an important role in propagating cytokinin signal transduction.</text>
</comment>
<dbReference type="GO" id="GO:0000160">
    <property type="term" value="P:phosphorelay signal transduction system"/>
    <property type="evidence" value="ECO:0007669"/>
    <property type="project" value="UniProtKB-UniRule"/>
</dbReference>
<dbReference type="Gramene" id="Kaladp0021s0029.1.v1.1">
    <property type="protein sequence ID" value="Kaladp0021s0029.1.v1.1"/>
    <property type="gene ID" value="Kaladp0021s0029.v1.1"/>
</dbReference>
<dbReference type="InterPro" id="IPR036641">
    <property type="entry name" value="HPT_dom_sf"/>
</dbReference>
<keyword evidence="2" id="KW-0932">Cytokinin signaling pathway</keyword>
<dbReference type="PANTHER" id="PTHR28242:SF52">
    <property type="entry name" value="PHOSPHORELAY INTERMEDIATE PROTEIN YPD1"/>
    <property type="match status" value="1"/>
</dbReference>
<dbReference type="GO" id="GO:0005634">
    <property type="term" value="C:nucleus"/>
    <property type="evidence" value="ECO:0007669"/>
    <property type="project" value="UniProtKB-SubCell"/>
</dbReference>
<name>A0A7N0ZRM2_KALFE</name>
<dbReference type="AlphaFoldDB" id="A0A7N0ZRM2"/>
<dbReference type="Proteomes" id="UP000594263">
    <property type="component" value="Unplaced"/>
</dbReference>
<keyword evidence="4" id="KW-1185">Reference proteome</keyword>
<reference evidence="3" key="1">
    <citation type="submission" date="2021-01" db="UniProtKB">
        <authorList>
            <consortium name="EnsemblPlants"/>
        </authorList>
    </citation>
    <scope>IDENTIFICATION</scope>
</reference>
<dbReference type="InterPro" id="IPR045871">
    <property type="entry name" value="AHP1-5/YPD1"/>
</dbReference>
<dbReference type="GO" id="GO:0009927">
    <property type="term" value="F:histidine phosphotransfer kinase activity"/>
    <property type="evidence" value="ECO:0007669"/>
    <property type="project" value="UniProtKB-UniRule"/>
</dbReference>
<evidence type="ECO:0000256" key="1">
    <source>
        <dbReference type="ARBA" id="ARBA00023012"/>
    </source>
</evidence>
<keyword evidence="1 2" id="KW-0902">Two-component regulatory system</keyword>
<dbReference type="GO" id="GO:0005829">
    <property type="term" value="C:cytosol"/>
    <property type="evidence" value="ECO:0007669"/>
    <property type="project" value="UniProtKB-SubCell"/>
</dbReference>
<dbReference type="EnsemblPlants" id="Kaladp0021s0029.1.v1.1">
    <property type="protein sequence ID" value="Kaladp0021s0029.1.v1.1"/>
    <property type="gene ID" value="Kaladp0021s0029.v1.1"/>
</dbReference>
<protein>
    <recommendedName>
        <fullName evidence="2">Histidine-containing phosphotransfer protein</fullName>
    </recommendedName>
</protein>